<comment type="caution">
    <text evidence="1">The sequence shown here is derived from an EMBL/GenBank/DDBJ whole genome shotgun (WGS) entry which is preliminary data.</text>
</comment>
<proteinExistence type="predicted"/>
<accession>A0AAW2IK40</accession>
<reference evidence="1" key="2">
    <citation type="journal article" date="2024" name="Plant">
        <title>Genomic evolution and insights into agronomic trait innovations of Sesamum species.</title>
        <authorList>
            <person name="Miao H."/>
            <person name="Wang L."/>
            <person name="Qu L."/>
            <person name="Liu H."/>
            <person name="Sun Y."/>
            <person name="Le M."/>
            <person name="Wang Q."/>
            <person name="Wei S."/>
            <person name="Zheng Y."/>
            <person name="Lin W."/>
            <person name="Duan Y."/>
            <person name="Cao H."/>
            <person name="Xiong S."/>
            <person name="Wang X."/>
            <person name="Wei L."/>
            <person name="Li C."/>
            <person name="Ma Q."/>
            <person name="Ju M."/>
            <person name="Zhao R."/>
            <person name="Li G."/>
            <person name="Mu C."/>
            <person name="Tian Q."/>
            <person name="Mei H."/>
            <person name="Zhang T."/>
            <person name="Gao T."/>
            <person name="Zhang H."/>
        </authorList>
    </citation>
    <scope>NUCLEOTIDE SEQUENCE</scope>
    <source>
        <strain evidence="1">G01</strain>
    </source>
</reference>
<sequence>MGERLSAEDLSKPLLEDDSGSFAFGEAKRGTLTQVTVAPHHLLDESLEKDEPGVFHFTPRHEVRF</sequence>
<evidence type="ECO:0000313" key="1">
    <source>
        <dbReference type="EMBL" id="KAL0282689.1"/>
    </source>
</evidence>
<dbReference type="EMBL" id="JACGWK010001797">
    <property type="protein sequence ID" value="KAL0282689.1"/>
    <property type="molecule type" value="Genomic_DNA"/>
</dbReference>
<organism evidence="1">
    <name type="scientific">Sesamum angustifolium</name>
    <dbReference type="NCBI Taxonomy" id="2727405"/>
    <lineage>
        <taxon>Eukaryota</taxon>
        <taxon>Viridiplantae</taxon>
        <taxon>Streptophyta</taxon>
        <taxon>Embryophyta</taxon>
        <taxon>Tracheophyta</taxon>
        <taxon>Spermatophyta</taxon>
        <taxon>Magnoliopsida</taxon>
        <taxon>eudicotyledons</taxon>
        <taxon>Gunneridae</taxon>
        <taxon>Pentapetalae</taxon>
        <taxon>asterids</taxon>
        <taxon>lamiids</taxon>
        <taxon>Lamiales</taxon>
        <taxon>Pedaliaceae</taxon>
        <taxon>Sesamum</taxon>
    </lineage>
</organism>
<protein>
    <submittedName>
        <fullName evidence="1">Uncharacterized protein</fullName>
    </submittedName>
</protein>
<dbReference type="AlphaFoldDB" id="A0AAW2IK40"/>
<reference evidence="1" key="1">
    <citation type="submission" date="2020-06" db="EMBL/GenBank/DDBJ databases">
        <authorList>
            <person name="Li T."/>
            <person name="Hu X."/>
            <person name="Zhang T."/>
            <person name="Song X."/>
            <person name="Zhang H."/>
            <person name="Dai N."/>
            <person name="Sheng W."/>
            <person name="Hou X."/>
            <person name="Wei L."/>
        </authorList>
    </citation>
    <scope>NUCLEOTIDE SEQUENCE</scope>
    <source>
        <strain evidence="1">G01</strain>
        <tissue evidence="1">Leaf</tissue>
    </source>
</reference>
<name>A0AAW2IK40_9LAMI</name>
<gene>
    <name evidence="1" type="ORF">Sangu_2937100</name>
</gene>